<evidence type="ECO:0000259" key="1">
    <source>
        <dbReference type="PROSITE" id="PS50965"/>
    </source>
</evidence>
<dbReference type="OrthoDB" id="569879at2"/>
<dbReference type="InterPro" id="IPR011528">
    <property type="entry name" value="NERD"/>
</dbReference>
<dbReference type="Pfam" id="PF08378">
    <property type="entry name" value="NERD"/>
    <property type="match status" value="1"/>
</dbReference>
<dbReference type="EMBL" id="MLQQ01000010">
    <property type="protein sequence ID" value="OIJ14131.1"/>
    <property type="molecule type" value="Genomic_DNA"/>
</dbReference>
<dbReference type="PROSITE" id="PS50965">
    <property type="entry name" value="NERD"/>
    <property type="match status" value="1"/>
</dbReference>
<comment type="caution">
    <text evidence="2">The sequence shown here is derived from an EMBL/GenBank/DDBJ whole genome shotgun (WGS) entry which is preliminary data.</text>
</comment>
<feature type="domain" description="NERD" evidence="1">
    <location>
        <begin position="41"/>
        <end position="162"/>
    </location>
</feature>
<reference evidence="2 3" key="1">
    <citation type="submission" date="2016-10" db="EMBL/GenBank/DDBJ databases">
        <title>Draft genome sequences of four alkaliphilic bacteria belonging to the Anaerobacillus genus.</title>
        <authorList>
            <person name="Bassil N.M."/>
            <person name="Lloyd J.R."/>
        </authorList>
    </citation>
    <scope>NUCLEOTIDE SEQUENCE [LARGE SCALE GENOMIC DNA]</scope>
    <source>
        <strain evidence="2 3">DSM 15340</strain>
    </source>
</reference>
<gene>
    <name evidence="2" type="ORF">BKP35_08005</name>
</gene>
<name>A0A1S2LNR7_9BACI</name>
<organism evidence="2 3">
    <name type="scientific">Anaerobacillus arseniciselenatis</name>
    <dbReference type="NCBI Taxonomy" id="85682"/>
    <lineage>
        <taxon>Bacteria</taxon>
        <taxon>Bacillati</taxon>
        <taxon>Bacillota</taxon>
        <taxon>Bacilli</taxon>
        <taxon>Bacillales</taxon>
        <taxon>Bacillaceae</taxon>
        <taxon>Anaerobacillus</taxon>
    </lineage>
</organism>
<accession>A0A1S2LNR7</accession>
<dbReference type="Proteomes" id="UP000180098">
    <property type="component" value="Unassembled WGS sequence"/>
</dbReference>
<proteinExistence type="predicted"/>
<protein>
    <recommendedName>
        <fullName evidence="1">NERD domain-containing protein</fullName>
    </recommendedName>
</protein>
<sequence length="321" mass="37109">MMKKAIQIPLKVESLEAALLRLSKNYVKRPRVEQELGKAKAGYFGEKSIDYYLKDFSSNHFHILHDLRLRIANDNFFQIDILINTPNCLLIIEVKNYVGSLYFDGNFKQLIREKNGVEEGMENPIPQVINQQRKLKKWLNINNLPSLPIIPLVVIANPTTIIKASSDYKEALEMVYLADNLPAKILSIQQTFNTRRKIIHDLDSFSDHLINCHEPKKVDILEQLKVPESAILTGVHCPNCSALPMERKKGSWYCPKCLFESKEAHIPSLKHYYLLLGKTITNQKLRNFLHLPSPYTASRILKSMNLKYTGSTKFRQYELHF</sequence>
<evidence type="ECO:0000313" key="3">
    <source>
        <dbReference type="Proteomes" id="UP000180098"/>
    </source>
</evidence>
<dbReference type="AlphaFoldDB" id="A0A1S2LNR7"/>
<keyword evidence="3" id="KW-1185">Reference proteome</keyword>
<dbReference type="RefSeq" id="WP_071312826.1">
    <property type="nucleotide sequence ID" value="NZ_MLQQ01000010.1"/>
</dbReference>
<evidence type="ECO:0000313" key="2">
    <source>
        <dbReference type="EMBL" id="OIJ14131.1"/>
    </source>
</evidence>